<evidence type="ECO:0000313" key="5">
    <source>
        <dbReference type="EMBL" id="KAF4070590.1"/>
    </source>
</evidence>
<dbReference type="Gene3D" id="2.60.120.740">
    <property type="match status" value="2"/>
</dbReference>
<dbReference type="Proteomes" id="UP000593565">
    <property type="component" value="Unassembled WGS sequence"/>
</dbReference>
<accession>A0A7J5ZJE9</accession>
<sequence>MMLLLKFTLLTLLIESPDLLVFGENIITCYGNIQHLTCATGLIKVKSSVYGRTDRHTCSAGRPASQVANTNCALRISTIANRCNGLKDCDLKTDLLGNPDPCFGTYKYYNTTYECIYGRYSVICEYGYSTLDCGDDSIQIINANYGRAESRTCSNGLPSVLTQNTNCYALNTFSTVSALCNGQRKCTVTADYTIFTDPCYGTLKYLTVSYKCILADRPDI</sequence>
<keyword evidence="1" id="KW-0430">Lectin</keyword>
<keyword evidence="3" id="KW-0732">Signal</keyword>
<feature type="chain" id="PRO_5029632453" description="SUEL-type lectin domain-containing protein" evidence="3">
    <location>
        <begin position="24"/>
        <end position="220"/>
    </location>
</feature>
<feature type="signal peptide" evidence="3">
    <location>
        <begin position="1"/>
        <end position="23"/>
    </location>
</feature>
<feature type="domain" description="SUEL-type lectin" evidence="4">
    <location>
        <begin position="123"/>
        <end position="213"/>
    </location>
</feature>
<dbReference type="CDD" id="cd22836">
    <property type="entry name" value="Gal_Rha_Lectin_RBL_rpt2"/>
    <property type="match status" value="1"/>
</dbReference>
<organism evidence="5 6">
    <name type="scientific">Ameiurus melas</name>
    <name type="common">Black bullhead</name>
    <name type="synonym">Silurus melas</name>
    <dbReference type="NCBI Taxonomy" id="219545"/>
    <lineage>
        <taxon>Eukaryota</taxon>
        <taxon>Metazoa</taxon>
        <taxon>Chordata</taxon>
        <taxon>Craniata</taxon>
        <taxon>Vertebrata</taxon>
        <taxon>Euteleostomi</taxon>
        <taxon>Actinopterygii</taxon>
        <taxon>Neopterygii</taxon>
        <taxon>Teleostei</taxon>
        <taxon>Ostariophysi</taxon>
        <taxon>Siluriformes</taxon>
        <taxon>Ictaluridae</taxon>
        <taxon>Ameiurus</taxon>
    </lineage>
</organism>
<proteinExistence type="predicted"/>
<feature type="domain" description="SUEL-type lectin" evidence="4">
    <location>
        <begin position="28"/>
        <end position="116"/>
    </location>
</feature>
<evidence type="ECO:0000259" key="4">
    <source>
        <dbReference type="PROSITE" id="PS50228"/>
    </source>
</evidence>
<evidence type="ECO:0000256" key="3">
    <source>
        <dbReference type="SAM" id="SignalP"/>
    </source>
</evidence>
<dbReference type="PANTHER" id="PTHR46780">
    <property type="entry name" value="PROTEIN EVA-1"/>
    <property type="match status" value="1"/>
</dbReference>
<dbReference type="Pfam" id="PF02140">
    <property type="entry name" value="SUEL_Lectin"/>
    <property type="match status" value="2"/>
</dbReference>
<comment type="caution">
    <text evidence="5">The sequence shown here is derived from an EMBL/GenBank/DDBJ whole genome shotgun (WGS) entry which is preliminary data.</text>
</comment>
<dbReference type="FunFam" id="2.60.120.740:FF:000001">
    <property type="entry name" value="Adhesion G protein-coupled receptor L2"/>
    <property type="match status" value="1"/>
</dbReference>
<evidence type="ECO:0000256" key="2">
    <source>
        <dbReference type="ARBA" id="ARBA00022737"/>
    </source>
</evidence>
<protein>
    <recommendedName>
        <fullName evidence="4">SUEL-type lectin domain-containing protein</fullName>
    </recommendedName>
</protein>
<gene>
    <name evidence="5" type="ORF">AMELA_G00287120</name>
</gene>
<keyword evidence="2" id="KW-0677">Repeat</keyword>
<reference evidence="5 6" key="1">
    <citation type="submission" date="2020-02" db="EMBL/GenBank/DDBJ databases">
        <title>A chromosome-scale genome assembly of the black bullhead catfish (Ameiurus melas).</title>
        <authorList>
            <person name="Wen M."/>
            <person name="Zham M."/>
            <person name="Cabau C."/>
            <person name="Klopp C."/>
            <person name="Donnadieu C."/>
            <person name="Roques C."/>
            <person name="Bouchez O."/>
            <person name="Lampietro C."/>
            <person name="Jouanno E."/>
            <person name="Herpin A."/>
            <person name="Louis A."/>
            <person name="Berthelot C."/>
            <person name="Parey E."/>
            <person name="Roest-Crollius H."/>
            <person name="Braasch I."/>
            <person name="Postlethwait J."/>
            <person name="Robinson-Rechavi M."/>
            <person name="Echchiki A."/>
            <person name="Begum T."/>
            <person name="Montfort J."/>
            <person name="Schartl M."/>
            <person name="Bobe J."/>
            <person name="Guiguen Y."/>
        </authorList>
    </citation>
    <scope>NUCLEOTIDE SEQUENCE [LARGE SCALE GENOMIC DNA]</scope>
    <source>
        <strain evidence="5">M_S1</strain>
        <tissue evidence="5">Blood</tissue>
    </source>
</reference>
<dbReference type="AlphaFoldDB" id="A0A7J5ZJE9"/>
<dbReference type="PROSITE" id="PS50228">
    <property type="entry name" value="SUEL_LECTIN"/>
    <property type="match status" value="2"/>
</dbReference>
<dbReference type="EMBL" id="JAAGNN010000029">
    <property type="protein sequence ID" value="KAF4070590.1"/>
    <property type="molecule type" value="Genomic_DNA"/>
</dbReference>
<evidence type="ECO:0000256" key="1">
    <source>
        <dbReference type="ARBA" id="ARBA00022734"/>
    </source>
</evidence>
<dbReference type="InterPro" id="IPR043159">
    <property type="entry name" value="Lectin_gal-bd_sf"/>
</dbReference>
<dbReference type="GO" id="GO:0030246">
    <property type="term" value="F:carbohydrate binding"/>
    <property type="evidence" value="ECO:0007669"/>
    <property type="project" value="UniProtKB-KW"/>
</dbReference>
<keyword evidence="6" id="KW-1185">Reference proteome</keyword>
<name>A0A7J5ZJE9_AMEME</name>
<evidence type="ECO:0000313" key="6">
    <source>
        <dbReference type="Proteomes" id="UP000593565"/>
    </source>
</evidence>
<dbReference type="InterPro" id="IPR000922">
    <property type="entry name" value="Lectin_gal-bd_dom"/>
</dbReference>